<feature type="region of interest" description="Disordered" evidence="1">
    <location>
        <begin position="1"/>
        <end position="30"/>
    </location>
</feature>
<feature type="compositionally biased region" description="Basic and acidic residues" evidence="1">
    <location>
        <begin position="126"/>
        <end position="146"/>
    </location>
</feature>
<protein>
    <submittedName>
        <fullName evidence="2">Uncharacterized protein</fullName>
    </submittedName>
</protein>
<accession>A0AAQ3ULK2</accession>
<feature type="compositionally biased region" description="Basic residues" evidence="1">
    <location>
        <begin position="10"/>
        <end position="26"/>
    </location>
</feature>
<name>A0AAQ3ULK2_PASNO</name>
<evidence type="ECO:0000313" key="2">
    <source>
        <dbReference type="EMBL" id="WVZ94276.1"/>
    </source>
</evidence>
<reference evidence="2 3" key="1">
    <citation type="submission" date="2024-02" db="EMBL/GenBank/DDBJ databases">
        <title>High-quality chromosome-scale genome assembly of Pensacola bahiagrass (Paspalum notatum Flugge var. saurae).</title>
        <authorList>
            <person name="Vega J.M."/>
            <person name="Podio M."/>
            <person name="Orjuela J."/>
            <person name="Siena L.A."/>
            <person name="Pessino S.C."/>
            <person name="Combes M.C."/>
            <person name="Mariac C."/>
            <person name="Albertini E."/>
            <person name="Pupilli F."/>
            <person name="Ortiz J.P.A."/>
            <person name="Leblanc O."/>
        </authorList>
    </citation>
    <scope>NUCLEOTIDE SEQUENCE [LARGE SCALE GENOMIC DNA]</scope>
    <source>
        <strain evidence="2">R1</strain>
        <tissue evidence="2">Leaf</tissue>
    </source>
</reference>
<sequence length="146" mass="15999">MRNTEGSSLYRRRQAAAHPHRRRGSRWGKEEEEMAYLVGIELKGGGARMEEDTGGLPQEAGSGVSAPEAMSTLGNGSSAGEEPQMEEEEEEEEEEEVVAYLVGVEVKGGGARIEEENGGKKRMHRGERARLRGGEEADVSRRRDGE</sequence>
<dbReference type="Proteomes" id="UP001341281">
    <property type="component" value="Chromosome 09"/>
</dbReference>
<feature type="region of interest" description="Disordered" evidence="1">
    <location>
        <begin position="45"/>
        <end position="146"/>
    </location>
</feature>
<evidence type="ECO:0000256" key="1">
    <source>
        <dbReference type="SAM" id="MobiDB-lite"/>
    </source>
</evidence>
<gene>
    <name evidence="2" type="ORF">U9M48_040182</name>
</gene>
<proteinExistence type="predicted"/>
<organism evidence="2 3">
    <name type="scientific">Paspalum notatum var. saurae</name>
    <dbReference type="NCBI Taxonomy" id="547442"/>
    <lineage>
        <taxon>Eukaryota</taxon>
        <taxon>Viridiplantae</taxon>
        <taxon>Streptophyta</taxon>
        <taxon>Embryophyta</taxon>
        <taxon>Tracheophyta</taxon>
        <taxon>Spermatophyta</taxon>
        <taxon>Magnoliopsida</taxon>
        <taxon>Liliopsida</taxon>
        <taxon>Poales</taxon>
        <taxon>Poaceae</taxon>
        <taxon>PACMAD clade</taxon>
        <taxon>Panicoideae</taxon>
        <taxon>Andropogonodae</taxon>
        <taxon>Paspaleae</taxon>
        <taxon>Paspalinae</taxon>
        <taxon>Paspalum</taxon>
    </lineage>
</organism>
<dbReference type="EMBL" id="CP144753">
    <property type="protein sequence ID" value="WVZ94276.1"/>
    <property type="molecule type" value="Genomic_DNA"/>
</dbReference>
<feature type="compositionally biased region" description="Acidic residues" evidence="1">
    <location>
        <begin position="83"/>
        <end position="97"/>
    </location>
</feature>
<evidence type="ECO:0000313" key="3">
    <source>
        <dbReference type="Proteomes" id="UP001341281"/>
    </source>
</evidence>
<keyword evidence="3" id="KW-1185">Reference proteome</keyword>
<dbReference type="AlphaFoldDB" id="A0AAQ3ULK2"/>